<dbReference type="CDD" id="cd11614">
    <property type="entry name" value="SAF_CpaB_FlgA_like"/>
    <property type="match status" value="1"/>
</dbReference>
<dbReference type="GeneID" id="89686742"/>
<feature type="signal peptide" evidence="4">
    <location>
        <begin position="1"/>
        <end position="26"/>
    </location>
</feature>
<evidence type="ECO:0000313" key="7">
    <source>
        <dbReference type="Proteomes" id="UP000711178"/>
    </source>
</evidence>
<dbReference type="Pfam" id="PF13144">
    <property type="entry name" value="ChapFlgA"/>
    <property type="match status" value="1"/>
</dbReference>
<keyword evidence="6" id="KW-0966">Cell projection</keyword>
<gene>
    <name evidence="6" type="primary">flgA</name>
    <name evidence="6" type="ORF">KIF53_06890</name>
</gene>
<comment type="function">
    <text evidence="4">Involved in the assembly process of the P-ring formation. It may associate with FlgF on the rod constituting a structure essential for the P-ring assembly or may act as a modulator protein for the P-ring assembly.</text>
</comment>
<dbReference type="InterPro" id="IPR039246">
    <property type="entry name" value="Flagellar_FlgA"/>
</dbReference>
<protein>
    <recommendedName>
        <fullName evidence="4">Flagella basal body P-ring formation protein FlgA</fullName>
    </recommendedName>
</protein>
<dbReference type="Gene3D" id="3.90.1210.10">
    <property type="entry name" value="Antifreeze-like/N-acetylneuraminic acid synthase C-terminal domain"/>
    <property type="match status" value="1"/>
</dbReference>
<dbReference type="RefSeq" id="WP_043577923.1">
    <property type="nucleotide sequence ID" value="NZ_CP142381.1"/>
</dbReference>
<dbReference type="InterPro" id="IPR013974">
    <property type="entry name" value="SAF"/>
</dbReference>
<organism evidence="6 7">
    <name type="scientific">Chromobacterium subtsugae</name>
    <dbReference type="NCBI Taxonomy" id="251747"/>
    <lineage>
        <taxon>Bacteria</taxon>
        <taxon>Pseudomonadati</taxon>
        <taxon>Pseudomonadota</taxon>
        <taxon>Betaproteobacteria</taxon>
        <taxon>Neisseriales</taxon>
        <taxon>Chromobacteriaceae</taxon>
        <taxon>Chromobacterium</taxon>
    </lineage>
</organism>
<keyword evidence="3 4" id="KW-0574">Periplasm</keyword>
<sequence>MAKFTNSRYATILTLFALLAAPPAQAGHSAEQAVRQQATQLIQQRLADAGLDQPGITLQLIPPRDLPACARPWQVEATDSRAFSRMRFSVACPDGDWRGDYIARASVSARVASAARDLPAGAPLQKEDISWSRRPVSEPADLFGQASPPLGLAPRAALSQGQLLRRKQLQAPQLVKRGDEVRIVARQDGIEVSNAGEALANGRMGEVIRVRNVGSGKVISARVSAGGEVEAQD</sequence>
<evidence type="ECO:0000313" key="6">
    <source>
        <dbReference type="EMBL" id="MBW8287353.1"/>
    </source>
</evidence>
<evidence type="ECO:0000256" key="3">
    <source>
        <dbReference type="ARBA" id="ARBA00022764"/>
    </source>
</evidence>
<proteinExistence type="inferred from homology"/>
<comment type="subcellular location">
    <subcellularLocation>
        <location evidence="1 4">Periplasm</location>
    </subcellularLocation>
</comment>
<evidence type="ECO:0000256" key="1">
    <source>
        <dbReference type="ARBA" id="ARBA00004418"/>
    </source>
</evidence>
<keyword evidence="4" id="KW-1005">Bacterial flagellum biogenesis</keyword>
<evidence type="ECO:0000256" key="2">
    <source>
        <dbReference type="ARBA" id="ARBA00022729"/>
    </source>
</evidence>
<comment type="caution">
    <text evidence="6">The sequence shown here is derived from an EMBL/GenBank/DDBJ whole genome shotgun (WGS) entry which is preliminary data.</text>
</comment>
<evidence type="ECO:0000259" key="5">
    <source>
        <dbReference type="SMART" id="SM00858"/>
    </source>
</evidence>
<accession>A0ABS7FDH4</accession>
<keyword evidence="6" id="KW-0969">Cilium</keyword>
<dbReference type="PANTHER" id="PTHR36307">
    <property type="entry name" value="FLAGELLA BASAL BODY P-RING FORMATION PROTEIN FLGA"/>
    <property type="match status" value="1"/>
</dbReference>
<comment type="similarity">
    <text evidence="4">Belongs to the FlgA family.</text>
</comment>
<dbReference type="Proteomes" id="UP000711178">
    <property type="component" value="Unassembled WGS sequence"/>
</dbReference>
<evidence type="ECO:0000256" key="4">
    <source>
        <dbReference type="RuleBase" id="RU362063"/>
    </source>
</evidence>
<dbReference type="PANTHER" id="PTHR36307:SF1">
    <property type="entry name" value="FLAGELLA BASAL BODY P-RING FORMATION PROTEIN FLGA"/>
    <property type="match status" value="1"/>
</dbReference>
<reference evidence="6 7" key="1">
    <citation type="submission" date="2021-05" db="EMBL/GenBank/DDBJ databases">
        <title>Draft Whole Genome Sequencing Of Biosensor Chromobacterium violaceum Strain CV026 Reveals A Regulatory RNA In Chromobacterium violaceum Phenotype Regulatory Network.</title>
        <authorList>
            <person name="Hong K.W."/>
            <person name="Chan K.G."/>
            <person name="Chang C.-Y."/>
        </authorList>
    </citation>
    <scope>NUCLEOTIDE SEQUENCE [LARGE SCALE GENOMIC DNA]</scope>
    <source>
        <strain evidence="6 7">ATCC 31532</strain>
    </source>
</reference>
<dbReference type="EMBL" id="JAHDTB010000004">
    <property type="protein sequence ID" value="MBW8287353.1"/>
    <property type="molecule type" value="Genomic_DNA"/>
</dbReference>
<dbReference type="NCBIfam" id="TIGR03170">
    <property type="entry name" value="flgA_cterm"/>
    <property type="match status" value="1"/>
</dbReference>
<dbReference type="InterPro" id="IPR017585">
    <property type="entry name" value="SAF_FlgA"/>
</dbReference>
<keyword evidence="2 4" id="KW-0732">Signal</keyword>
<name>A0ABS7FDH4_9NEIS</name>
<feature type="chain" id="PRO_5044985313" description="Flagella basal body P-ring formation protein FlgA" evidence="4">
    <location>
        <begin position="27"/>
        <end position="233"/>
    </location>
</feature>
<dbReference type="Gene3D" id="2.30.30.760">
    <property type="match status" value="1"/>
</dbReference>
<dbReference type="SMART" id="SM00858">
    <property type="entry name" value="SAF"/>
    <property type="match status" value="1"/>
</dbReference>
<keyword evidence="7" id="KW-1185">Reference proteome</keyword>
<keyword evidence="6" id="KW-0282">Flagellum</keyword>
<feature type="domain" description="SAF" evidence="5">
    <location>
        <begin position="109"/>
        <end position="170"/>
    </location>
</feature>